<evidence type="ECO:0000256" key="2">
    <source>
        <dbReference type="SAM" id="MobiDB-lite"/>
    </source>
</evidence>
<dbReference type="InterPro" id="IPR050570">
    <property type="entry name" value="Cell_wall_metabolism_enzyme"/>
</dbReference>
<dbReference type="Pfam" id="PF01551">
    <property type="entry name" value="Peptidase_M23"/>
    <property type="match status" value="1"/>
</dbReference>
<dbReference type="CDD" id="cd12797">
    <property type="entry name" value="M23_peptidase"/>
    <property type="match status" value="1"/>
</dbReference>
<dbReference type="SUPFAM" id="SSF54106">
    <property type="entry name" value="LysM domain"/>
    <property type="match status" value="1"/>
</dbReference>
<dbReference type="PANTHER" id="PTHR21666">
    <property type="entry name" value="PEPTIDASE-RELATED"/>
    <property type="match status" value="1"/>
</dbReference>
<evidence type="ECO:0000313" key="6">
    <source>
        <dbReference type="Proteomes" id="UP001500880"/>
    </source>
</evidence>
<dbReference type="CDD" id="cd00118">
    <property type="entry name" value="LysM"/>
    <property type="match status" value="1"/>
</dbReference>
<dbReference type="SUPFAM" id="SSF51261">
    <property type="entry name" value="Duplicated hybrid motif"/>
    <property type="match status" value="1"/>
</dbReference>
<dbReference type="InterPro" id="IPR036779">
    <property type="entry name" value="LysM_dom_sf"/>
</dbReference>
<dbReference type="RefSeq" id="WP_343840567.1">
    <property type="nucleotide sequence ID" value="NZ_BAAADO010000004.1"/>
</dbReference>
<reference evidence="5 6" key="1">
    <citation type="journal article" date="2019" name="Int. J. Syst. Evol. Microbiol.">
        <title>The Global Catalogue of Microorganisms (GCM) 10K type strain sequencing project: providing services to taxonomists for standard genome sequencing and annotation.</title>
        <authorList>
            <consortium name="The Broad Institute Genomics Platform"/>
            <consortium name="The Broad Institute Genome Sequencing Center for Infectious Disease"/>
            <person name="Wu L."/>
            <person name="Ma J."/>
        </authorList>
    </citation>
    <scope>NUCLEOTIDE SEQUENCE [LARGE SCALE GENOMIC DNA]</scope>
    <source>
        <strain evidence="5 6">JCM 12389</strain>
    </source>
</reference>
<feature type="domain" description="G5" evidence="3">
    <location>
        <begin position="294"/>
        <end position="374"/>
    </location>
</feature>
<dbReference type="Pfam" id="PF07501">
    <property type="entry name" value="G5"/>
    <property type="match status" value="1"/>
</dbReference>
<dbReference type="SMART" id="SM00257">
    <property type="entry name" value="LysM"/>
    <property type="match status" value="1"/>
</dbReference>
<evidence type="ECO:0000313" key="5">
    <source>
        <dbReference type="EMBL" id="GAA0493952.1"/>
    </source>
</evidence>
<dbReference type="Gene3D" id="2.70.70.10">
    <property type="entry name" value="Glucose Permease (Domain IIA)"/>
    <property type="match status" value="1"/>
</dbReference>
<keyword evidence="1" id="KW-0732">Signal</keyword>
<dbReference type="Proteomes" id="UP001500880">
    <property type="component" value="Unassembled WGS sequence"/>
</dbReference>
<feature type="compositionally biased region" description="Basic and acidic residues" evidence="2">
    <location>
        <begin position="176"/>
        <end position="195"/>
    </location>
</feature>
<dbReference type="Gene3D" id="3.10.350.10">
    <property type="entry name" value="LysM domain"/>
    <property type="match status" value="1"/>
</dbReference>
<dbReference type="Pfam" id="PF01476">
    <property type="entry name" value="LysM"/>
    <property type="match status" value="1"/>
</dbReference>
<organism evidence="5 6">
    <name type="scientific">Salinibacillus aidingensis</name>
    <dbReference type="NCBI Taxonomy" id="237684"/>
    <lineage>
        <taxon>Bacteria</taxon>
        <taxon>Bacillati</taxon>
        <taxon>Bacillota</taxon>
        <taxon>Bacilli</taxon>
        <taxon>Bacillales</taxon>
        <taxon>Bacillaceae</taxon>
        <taxon>Salinibacillus</taxon>
    </lineage>
</organism>
<feature type="domain" description="LysM" evidence="4">
    <location>
        <begin position="242"/>
        <end position="287"/>
    </location>
</feature>
<keyword evidence="6" id="KW-1185">Reference proteome</keyword>
<comment type="caution">
    <text evidence="5">The sequence shown here is derived from an EMBL/GenBank/DDBJ whole genome shotgun (WGS) entry which is preliminary data.</text>
</comment>
<dbReference type="InterPro" id="IPR011098">
    <property type="entry name" value="G5_dom"/>
</dbReference>
<evidence type="ECO:0000256" key="1">
    <source>
        <dbReference type="ARBA" id="ARBA00022729"/>
    </source>
</evidence>
<evidence type="ECO:0000259" key="3">
    <source>
        <dbReference type="PROSITE" id="PS51109"/>
    </source>
</evidence>
<gene>
    <name evidence="5" type="ORF">GCM10008986_20570</name>
</gene>
<dbReference type="InterPro" id="IPR011055">
    <property type="entry name" value="Dup_hybrid_motif"/>
</dbReference>
<name>A0ABN1BB52_9BACI</name>
<feature type="region of interest" description="Disordered" evidence="2">
    <location>
        <begin position="173"/>
        <end position="195"/>
    </location>
</feature>
<dbReference type="PANTHER" id="PTHR21666:SF270">
    <property type="entry name" value="MUREIN HYDROLASE ACTIVATOR ENVC"/>
    <property type="match status" value="1"/>
</dbReference>
<dbReference type="PROSITE" id="PS51782">
    <property type="entry name" value="LYSM"/>
    <property type="match status" value="1"/>
</dbReference>
<dbReference type="PROSITE" id="PS51109">
    <property type="entry name" value="G5"/>
    <property type="match status" value="1"/>
</dbReference>
<protein>
    <submittedName>
        <fullName evidence="5">M23 family metallopeptidase</fullName>
    </submittedName>
</protein>
<dbReference type="EMBL" id="BAAADO010000004">
    <property type="protein sequence ID" value="GAA0493952.1"/>
    <property type="molecule type" value="Genomic_DNA"/>
</dbReference>
<dbReference type="InterPro" id="IPR016047">
    <property type="entry name" value="M23ase_b-sheet_dom"/>
</dbReference>
<evidence type="ECO:0000259" key="4">
    <source>
        <dbReference type="PROSITE" id="PS51782"/>
    </source>
</evidence>
<dbReference type="Gene3D" id="2.20.230.10">
    <property type="entry name" value="Resuscitation-promoting factor rpfb"/>
    <property type="match status" value="1"/>
</dbReference>
<accession>A0ABN1BB52</accession>
<dbReference type="SMART" id="SM01208">
    <property type="entry name" value="G5"/>
    <property type="match status" value="1"/>
</dbReference>
<dbReference type="InterPro" id="IPR018392">
    <property type="entry name" value="LysM"/>
</dbReference>
<sequence>MLEQNKRQTSIKNKQKARLPKVVLTTCLSLGITLGSGSIQAVESDEELPRVYHVYMDGEHVGTVGSKKVIESFLDEKVTAEEEKRGDVQLAVSQDIEYIPEVTFQPVFDNQRVMNQLKDEISYSLAAVQLKVGGELVGYFKDEKVAKKVLAKYMEKYLPEKVVKQTIQDIVNESENTEKTSESDEDEKKASDDKKIKTEDSTILDVSFSKKVSLSDEKVDPNEILSVEQGIKLLEKGTLGQKLHEVKQGEALSTIASKHDLSVSELLSLNPDLEENSIIQIGDKVNVTGYEPFLNVETTEEKTVKETIDYETEYKQTDDLFKGQTRVQQQGQEGTKKIHYRLKKKNGQVVDREVMDSEVIKEPVKKIVLEGTKVIPSRGTGDFRWPAAGGYVSSGMGQRWGSFHKGMDIARPSNRSIYAADNGVVVSAGYDGGYGNRIVINHKNGYRTTYSHLSSIRVNVGQTVQKGQVIGIMGSTGNSTGVHLHFEVYKNGALKNPANFF</sequence>
<proteinExistence type="predicted"/>